<dbReference type="SUPFAM" id="SSF56425">
    <property type="entry name" value="Succinate dehydrogenase/fumarate reductase flavoprotein, catalytic domain"/>
    <property type="match status" value="1"/>
</dbReference>
<dbReference type="Proteomes" id="UP000321933">
    <property type="component" value="Unassembled WGS sequence"/>
</dbReference>
<evidence type="ECO:0000256" key="7">
    <source>
        <dbReference type="ARBA" id="ARBA00066536"/>
    </source>
</evidence>
<organism evidence="10 11">
    <name type="scientific">Parahaliea aestuarii</name>
    <dbReference type="NCBI Taxonomy" id="1852021"/>
    <lineage>
        <taxon>Bacteria</taxon>
        <taxon>Pseudomonadati</taxon>
        <taxon>Pseudomonadota</taxon>
        <taxon>Gammaproteobacteria</taxon>
        <taxon>Cellvibrionales</taxon>
        <taxon>Halieaceae</taxon>
        <taxon>Parahaliea</taxon>
    </lineage>
</organism>
<sequence length="580" mass="62692">MGANRRKAHNDKMTEKEHEVDWLVAGAGAGGMTGAVVAHQLGGSVLLVEKEAVYGGTTAKSGGVAWIPANHRLPEFGIDDSSEDAYQYLHGLIGNSVPAPRIRAYAERASEMLRFMMQHSHVHYTPLPAYMDYYDSVPGYQSGGRSMDPAPIHIRALGAAASSMSRDHYTGLLLPFNVSVVEGRRLQEMDFGAYLLGARLAARYYLDLPARLAKRGDDRLTLGPALVARLRRSLLDRDIPLWLNTPVAELLYENGRVCGARVTREGQPVTVRAKRGVLLCTGGFARNAGLRKQYQPQPSSDRWTAAAPGATGDGIALGEKVDAALGFMGSAWWSPTYLLPDGRSLALISGKSNPGSIMVNRQGRRFTNEAQPYEDVVKDQYASEQRGEGAVPCYLVFDATFREKYTAGHIKPSKITPDSRLPQTYFENGLLSRANTLFELGAQLGMDGHALEQTVADFNHHARLGKDPLFGRGDSLHDRYYADPKVQPNPSLAPLEKGPYYALRCEPGDLDTKGGLLCNEHAQVLDRSGEVIPGLYAAGNASAAVMGDTYPGAGSTIGSAMTFAYIAAQHALGATAKESP</sequence>
<dbReference type="Gene3D" id="3.90.700.10">
    <property type="entry name" value="Succinate dehydrogenase/fumarate reductase flavoprotein, catalytic domain"/>
    <property type="match status" value="1"/>
</dbReference>
<dbReference type="InterPro" id="IPR027477">
    <property type="entry name" value="Succ_DH/fumarate_Rdtase_cat_sf"/>
</dbReference>
<dbReference type="Gene3D" id="3.50.50.60">
    <property type="entry name" value="FAD/NAD(P)-binding domain"/>
    <property type="match status" value="2"/>
</dbReference>
<dbReference type="InterPro" id="IPR036188">
    <property type="entry name" value="FAD/NAD-bd_sf"/>
</dbReference>
<dbReference type="Pfam" id="PF00890">
    <property type="entry name" value="FAD_binding_2"/>
    <property type="match status" value="1"/>
</dbReference>
<dbReference type="PANTHER" id="PTHR43400">
    <property type="entry name" value="FUMARATE REDUCTASE"/>
    <property type="match status" value="1"/>
</dbReference>
<evidence type="ECO:0000313" key="11">
    <source>
        <dbReference type="Proteomes" id="UP000321933"/>
    </source>
</evidence>
<keyword evidence="11" id="KW-1185">Reference proteome</keyword>
<evidence type="ECO:0000259" key="9">
    <source>
        <dbReference type="Pfam" id="PF00890"/>
    </source>
</evidence>
<keyword evidence="2" id="KW-0285">Flavoprotein</keyword>
<reference evidence="10 11" key="1">
    <citation type="submission" date="2019-08" db="EMBL/GenBank/DDBJ databases">
        <title>Parahaliea maris sp. nov., isolated from the surface seawater.</title>
        <authorList>
            <person name="Liu Y."/>
        </authorList>
    </citation>
    <scope>NUCLEOTIDE SEQUENCE [LARGE SCALE GENOMIC DNA]</scope>
    <source>
        <strain evidence="10 11">S2-26</strain>
    </source>
</reference>
<dbReference type="SUPFAM" id="SSF51905">
    <property type="entry name" value="FAD/NAD(P)-binding domain"/>
    <property type="match status" value="1"/>
</dbReference>
<accession>A0A5C9A063</accession>
<comment type="caution">
    <text evidence="10">The sequence shown here is derived from an EMBL/GenBank/DDBJ whole genome shotgun (WGS) entry which is preliminary data.</text>
</comment>
<name>A0A5C9A063_9GAMM</name>
<dbReference type="InterPro" id="IPR003953">
    <property type="entry name" value="FAD-dep_OxRdtase_2_FAD-bd"/>
</dbReference>
<comment type="catalytic activity">
    <reaction evidence="5">
        <text>a 3-oxosteroid + A = a 3-oxo-Delta(1)-steroid + AH2</text>
        <dbReference type="Rhea" id="RHEA:13329"/>
        <dbReference type="ChEBI" id="CHEBI:13193"/>
        <dbReference type="ChEBI" id="CHEBI:17499"/>
        <dbReference type="ChEBI" id="CHEBI:20156"/>
        <dbReference type="ChEBI" id="CHEBI:47788"/>
        <dbReference type="EC" id="1.3.99.4"/>
    </reaction>
</comment>
<protein>
    <recommendedName>
        <fullName evidence="8">3-oxosteroid 1-dehydrogenase</fullName>
        <ecNumber evidence="7">1.3.99.4</ecNumber>
    </recommendedName>
</protein>
<dbReference type="AlphaFoldDB" id="A0A5C9A063"/>
<feature type="domain" description="FAD-dependent oxidoreductase 2 FAD-binding" evidence="9">
    <location>
        <begin position="21"/>
        <end position="557"/>
    </location>
</feature>
<evidence type="ECO:0000256" key="1">
    <source>
        <dbReference type="ARBA" id="ARBA00001974"/>
    </source>
</evidence>
<evidence type="ECO:0000256" key="8">
    <source>
        <dbReference type="ARBA" id="ARBA00069709"/>
    </source>
</evidence>
<evidence type="ECO:0000256" key="4">
    <source>
        <dbReference type="ARBA" id="ARBA00023002"/>
    </source>
</evidence>
<dbReference type="GO" id="GO:0008202">
    <property type="term" value="P:steroid metabolic process"/>
    <property type="evidence" value="ECO:0007669"/>
    <property type="project" value="UniProtKB-ARBA"/>
</dbReference>
<evidence type="ECO:0000313" key="10">
    <source>
        <dbReference type="EMBL" id="TXS93449.1"/>
    </source>
</evidence>
<evidence type="ECO:0000256" key="6">
    <source>
        <dbReference type="ARBA" id="ARBA00061147"/>
    </source>
</evidence>
<dbReference type="EC" id="1.3.99.4" evidence="7"/>
<evidence type="ECO:0000256" key="2">
    <source>
        <dbReference type="ARBA" id="ARBA00022630"/>
    </source>
</evidence>
<dbReference type="OrthoDB" id="9813348at2"/>
<dbReference type="InterPro" id="IPR050315">
    <property type="entry name" value="FAD-oxidoreductase_2"/>
</dbReference>
<keyword evidence="3" id="KW-0274">FAD</keyword>
<evidence type="ECO:0000256" key="5">
    <source>
        <dbReference type="ARBA" id="ARBA00051951"/>
    </source>
</evidence>
<dbReference type="EMBL" id="VRYZ01000002">
    <property type="protein sequence ID" value="TXS93449.1"/>
    <property type="molecule type" value="Genomic_DNA"/>
</dbReference>
<dbReference type="PANTHER" id="PTHR43400:SF10">
    <property type="entry name" value="3-OXOSTEROID 1-DEHYDROGENASE"/>
    <property type="match status" value="1"/>
</dbReference>
<comment type="cofactor">
    <cofactor evidence="1">
        <name>FAD</name>
        <dbReference type="ChEBI" id="CHEBI:57692"/>
    </cofactor>
</comment>
<evidence type="ECO:0000256" key="3">
    <source>
        <dbReference type="ARBA" id="ARBA00022827"/>
    </source>
</evidence>
<dbReference type="GO" id="GO:0047571">
    <property type="term" value="F:3-oxosteroid 1-dehydrogenase activity"/>
    <property type="evidence" value="ECO:0007669"/>
    <property type="project" value="UniProtKB-EC"/>
</dbReference>
<comment type="similarity">
    <text evidence="6">Belongs to the FAD-dependent oxidoreductase 2 family. 3-oxosteroid dehydrogenase subfamily.</text>
</comment>
<dbReference type="FunFam" id="3.50.50.60:FF:000208">
    <property type="entry name" value="3-ketosteroid dehydrogenase"/>
    <property type="match status" value="1"/>
</dbReference>
<gene>
    <name evidence="10" type="ORF">FVW59_06345</name>
</gene>
<proteinExistence type="inferred from homology"/>
<keyword evidence="4" id="KW-0560">Oxidoreductase</keyword>